<gene>
    <name evidence="10" type="ORF">K7X08_022927</name>
</gene>
<dbReference type="InterPro" id="IPR007273">
    <property type="entry name" value="SCAMP"/>
</dbReference>
<name>A0A9Q1MBZ7_9SOLA</name>
<dbReference type="GO" id="GO:0015031">
    <property type="term" value="P:protein transport"/>
    <property type="evidence" value="ECO:0007669"/>
    <property type="project" value="InterPro"/>
</dbReference>
<evidence type="ECO:0000256" key="4">
    <source>
        <dbReference type="ARBA" id="ARBA00022692"/>
    </source>
</evidence>
<dbReference type="Proteomes" id="UP001152561">
    <property type="component" value="Unassembled WGS sequence"/>
</dbReference>
<organism evidence="10 11">
    <name type="scientific">Anisodus acutangulus</name>
    <dbReference type="NCBI Taxonomy" id="402998"/>
    <lineage>
        <taxon>Eukaryota</taxon>
        <taxon>Viridiplantae</taxon>
        <taxon>Streptophyta</taxon>
        <taxon>Embryophyta</taxon>
        <taxon>Tracheophyta</taxon>
        <taxon>Spermatophyta</taxon>
        <taxon>Magnoliopsida</taxon>
        <taxon>eudicotyledons</taxon>
        <taxon>Gunneridae</taxon>
        <taxon>Pentapetalae</taxon>
        <taxon>asterids</taxon>
        <taxon>lamiids</taxon>
        <taxon>Solanales</taxon>
        <taxon>Solanaceae</taxon>
        <taxon>Solanoideae</taxon>
        <taxon>Hyoscyameae</taxon>
        <taxon>Anisodus</taxon>
    </lineage>
</organism>
<comment type="subcellular location">
    <subcellularLocation>
        <location evidence="2">Cytoplasmic vesicle</location>
        <location evidence="2">Secretory vesicle membrane</location>
        <topology evidence="2">Multi-pass membrane protein</topology>
    </subcellularLocation>
</comment>
<dbReference type="AlphaFoldDB" id="A0A9Q1MBZ7"/>
<sequence length="195" mass="21899">MHFHVEGSSHARGLNGSSTRGSTVDIPKDLKKKEKELNAREADLRRREAEVKRREETLAGGLGACFLWNLMSTTALWFKGGDVGAWFFAVLYAFGFPAAYFTCGFLNAINLIGWNSIIGCQSRKSQTITNYNNKPSVILQWGLEKIFFFIGVGFFTLESVISIWVVQQVFMYFRGSGKATEMKKEAVRSTIQATM</sequence>
<comment type="caution">
    <text evidence="10">The sequence shown here is derived from an EMBL/GenBank/DDBJ whole genome shotgun (WGS) entry which is preliminary data.</text>
</comment>
<feature type="transmembrane region" description="Helical" evidence="9">
    <location>
        <begin position="57"/>
        <end position="78"/>
    </location>
</feature>
<evidence type="ECO:0000256" key="3">
    <source>
        <dbReference type="ARBA" id="ARBA00010482"/>
    </source>
</evidence>
<comment type="similarity">
    <text evidence="3">Belongs to the SCAMP family.</text>
</comment>
<dbReference type="OrthoDB" id="242866at2759"/>
<evidence type="ECO:0000256" key="6">
    <source>
        <dbReference type="ARBA" id="ARBA00023136"/>
    </source>
</evidence>
<feature type="transmembrane region" description="Helical" evidence="9">
    <location>
        <begin position="84"/>
        <end position="109"/>
    </location>
</feature>
<comment type="function">
    <text evidence="1">Probably involved in membrane trafficking.</text>
</comment>
<evidence type="ECO:0000256" key="9">
    <source>
        <dbReference type="SAM" id="Phobius"/>
    </source>
</evidence>
<dbReference type="PANTHER" id="PTHR10687:SF57">
    <property type="entry name" value="SECRETORY CARRIER-ASSOCIATED MEMBRANE PROTEIN"/>
    <property type="match status" value="1"/>
</dbReference>
<dbReference type="GO" id="GO:0032588">
    <property type="term" value="C:trans-Golgi network membrane"/>
    <property type="evidence" value="ECO:0007669"/>
    <property type="project" value="TreeGrafter"/>
</dbReference>
<keyword evidence="11" id="KW-1185">Reference proteome</keyword>
<evidence type="ECO:0000256" key="2">
    <source>
        <dbReference type="ARBA" id="ARBA00004638"/>
    </source>
</evidence>
<evidence type="ECO:0008006" key="12">
    <source>
        <dbReference type="Google" id="ProtNLM"/>
    </source>
</evidence>
<evidence type="ECO:0000256" key="5">
    <source>
        <dbReference type="ARBA" id="ARBA00022989"/>
    </source>
</evidence>
<protein>
    <recommendedName>
        <fullName evidence="12">Secretory carrier membrane protein</fullName>
    </recommendedName>
</protein>
<accession>A0A9Q1MBZ7</accession>
<feature type="region of interest" description="Disordered" evidence="8">
    <location>
        <begin position="1"/>
        <end position="25"/>
    </location>
</feature>
<reference evidence="11" key="1">
    <citation type="journal article" date="2023" name="Proc. Natl. Acad. Sci. U.S.A.">
        <title>Genomic and structural basis for evolution of tropane alkaloid biosynthesis.</title>
        <authorList>
            <person name="Wanga Y.-J."/>
            <person name="Taina T."/>
            <person name="Yua J.-Y."/>
            <person name="Lia J."/>
            <person name="Xua B."/>
            <person name="Chenc J."/>
            <person name="D'Auriad J.C."/>
            <person name="Huanga J.-P."/>
            <person name="Huanga S.-X."/>
        </authorList>
    </citation>
    <scope>NUCLEOTIDE SEQUENCE [LARGE SCALE GENOMIC DNA]</scope>
    <source>
        <strain evidence="11">cv. KIB-2019</strain>
    </source>
</reference>
<evidence type="ECO:0000256" key="1">
    <source>
        <dbReference type="ARBA" id="ARBA00004003"/>
    </source>
</evidence>
<evidence type="ECO:0000256" key="8">
    <source>
        <dbReference type="SAM" id="MobiDB-lite"/>
    </source>
</evidence>
<feature type="transmembrane region" description="Helical" evidence="9">
    <location>
        <begin position="146"/>
        <end position="166"/>
    </location>
</feature>
<dbReference type="EMBL" id="JAJAGQ010000008">
    <property type="protein sequence ID" value="KAJ8556169.1"/>
    <property type="molecule type" value="Genomic_DNA"/>
</dbReference>
<evidence type="ECO:0000313" key="11">
    <source>
        <dbReference type="Proteomes" id="UP001152561"/>
    </source>
</evidence>
<keyword evidence="4 9" id="KW-0812">Transmembrane</keyword>
<dbReference type="GO" id="GO:0030658">
    <property type="term" value="C:transport vesicle membrane"/>
    <property type="evidence" value="ECO:0007669"/>
    <property type="project" value="UniProtKB-SubCell"/>
</dbReference>
<dbReference type="PANTHER" id="PTHR10687">
    <property type="entry name" value="SECRETORY CARRIER-ASSOCIATED MEMBRANE PROTEIN SCAMP"/>
    <property type="match status" value="1"/>
</dbReference>
<dbReference type="GO" id="GO:0055038">
    <property type="term" value="C:recycling endosome membrane"/>
    <property type="evidence" value="ECO:0007669"/>
    <property type="project" value="TreeGrafter"/>
</dbReference>
<keyword evidence="7" id="KW-0968">Cytoplasmic vesicle</keyword>
<evidence type="ECO:0000256" key="7">
    <source>
        <dbReference type="ARBA" id="ARBA00023329"/>
    </source>
</evidence>
<keyword evidence="6 9" id="KW-0472">Membrane</keyword>
<proteinExistence type="inferred from homology"/>
<keyword evidence="5 9" id="KW-1133">Transmembrane helix</keyword>
<evidence type="ECO:0000313" key="10">
    <source>
        <dbReference type="EMBL" id="KAJ8556169.1"/>
    </source>
</evidence>